<dbReference type="Gene3D" id="2.40.128.130">
    <property type="entry name" value="Autotransporter beta-domain"/>
    <property type="match status" value="1"/>
</dbReference>
<dbReference type="InterPro" id="IPR001087">
    <property type="entry name" value="GDSL"/>
</dbReference>
<keyword evidence="6" id="KW-1185">Reference proteome</keyword>
<dbReference type="InterPro" id="IPR036709">
    <property type="entry name" value="Autotransporte_beta_dom_sf"/>
</dbReference>
<comment type="similarity">
    <text evidence="1">Belongs to the 'GDSL' lipolytic enzyme family.</text>
</comment>
<dbReference type="AlphaFoldDB" id="A0A1I1HX46"/>
<dbReference type="Gene3D" id="3.40.50.1110">
    <property type="entry name" value="SGNH hydrolase"/>
    <property type="match status" value="1"/>
</dbReference>
<feature type="compositionally biased region" description="Polar residues" evidence="2">
    <location>
        <begin position="140"/>
        <end position="157"/>
    </location>
</feature>
<dbReference type="InterPro" id="IPR005546">
    <property type="entry name" value="Autotransporte_beta"/>
</dbReference>
<accession>A0A1I1HX46</accession>
<dbReference type="STRING" id="1122252.SAMN05660443_2072"/>
<dbReference type="SUPFAM" id="SSF52266">
    <property type="entry name" value="SGNH hydrolase"/>
    <property type="match status" value="1"/>
</dbReference>
<evidence type="ECO:0000256" key="3">
    <source>
        <dbReference type="SAM" id="SignalP"/>
    </source>
</evidence>
<proteinExistence type="inferred from homology"/>
<evidence type="ECO:0000256" key="1">
    <source>
        <dbReference type="ARBA" id="ARBA00008668"/>
    </source>
</evidence>
<dbReference type="InterPro" id="IPR036514">
    <property type="entry name" value="SGNH_hydro_sf"/>
</dbReference>
<dbReference type="SUPFAM" id="SSF103515">
    <property type="entry name" value="Autotransporter"/>
    <property type="match status" value="1"/>
</dbReference>
<dbReference type="PROSITE" id="PS51208">
    <property type="entry name" value="AUTOTRANSPORTER"/>
    <property type="match status" value="1"/>
</dbReference>
<dbReference type="PANTHER" id="PTHR22835:SF659">
    <property type="entry name" value="GDSL LIPASE_ACYLHYDROLASE, PUTATIVE (AFU_ORTHOLOGUE AFUA_2G00510)-RELATED"/>
    <property type="match status" value="1"/>
</dbReference>
<protein>
    <submittedName>
        <fullName evidence="5">Outer membrane lipase/esterase</fullName>
    </submittedName>
</protein>
<feature type="signal peptide" evidence="3">
    <location>
        <begin position="1"/>
        <end position="23"/>
    </location>
</feature>
<evidence type="ECO:0000313" key="5">
    <source>
        <dbReference type="EMBL" id="SFC28514.1"/>
    </source>
</evidence>
<feature type="chain" id="PRO_5011727087" evidence="3">
    <location>
        <begin position="24"/>
        <end position="685"/>
    </location>
</feature>
<dbReference type="Pfam" id="PF03797">
    <property type="entry name" value="Autotransporter"/>
    <property type="match status" value="1"/>
</dbReference>
<dbReference type="EMBL" id="FOLH01000004">
    <property type="protein sequence ID" value="SFC28514.1"/>
    <property type="molecule type" value="Genomic_DNA"/>
</dbReference>
<dbReference type="SMART" id="SM00869">
    <property type="entry name" value="Autotransporter"/>
    <property type="match status" value="1"/>
</dbReference>
<dbReference type="GO" id="GO:0016788">
    <property type="term" value="F:hydrolase activity, acting on ester bonds"/>
    <property type="evidence" value="ECO:0007669"/>
    <property type="project" value="InterPro"/>
</dbReference>
<keyword evidence="3" id="KW-0732">Signal</keyword>
<dbReference type="Pfam" id="PF00657">
    <property type="entry name" value="Lipase_GDSL"/>
    <property type="match status" value="1"/>
</dbReference>
<evidence type="ECO:0000259" key="4">
    <source>
        <dbReference type="PROSITE" id="PS51208"/>
    </source>
</evidence>
<feature type="region of interest" description="Disordered" evidence="2">
    <location>
        <begin position="137"/>
        <end position="158"/>
    </location>
</feature>
<organism evidence="5 6">
    <name type="scientific">Marinospirillum celere</name>
    <dbReference type="NCBI Taxonomy" id="1122252"/>
    <lineage>
        <taxon>Bacteria</taxon>
        <taxon>Pseudomonadati</taxon>
        <taxon>Pseudomonadota</taxon>
        <taxon>Gammaproteobacteria</taxon>
        <taxon>Oceanospirillales</taxon>
        <taxon>Oceanospirillaceae</taxon>
        <taxon>Marinospirillum</taxon>
    </lineage>
</organism>
<evidence type="ECO:0000256" key="2">
    <source>
        <dbReference type="SAM" id="MobiDB-lite"/>
    </source>
</evidence>
<feature type="domain" description="Autotransporter" evidence="4">
    <location>
        <begin position="408"/>
        <end position="685"/>
    </location>
</feature>
<name>A0A1I1HX46_9GAMM</name>
<reference evidence="5 6" key="1">
    <citation type="submission" date="2016-10" db="EMBL/GenBank/DDBJ databases">
        <authorList>
            <person name="de Groot N.N."/>
        </authorList>
    </citation>
    <scope>NUCLEOTIDE SEQUENCE [LARGE SCALE GENOMIC DNA]</scope>
    <source>
        <strain evidence="5 6">DSM 18438</strain>
    </source>
</reference>
<sequence length="685" mass="72885">MKFKLTPLAAAALLGLSVSGAQASSFDGIVVFGDSLSDSGQFPDGTNPQAADFNLSGTRLTNRTGEDFDGEYGQVATQFLTNRLGLGPLLPSTSVVRNNIGLEDGSNYAVAGLTSKAILSSIVNELNIANPGTAYDPDNDTGSIVANPNFDDTQQPSPTNPPYLRSKDGYLVANGGQADANKLYYINGGANDFINLIRASNVTPTSLNTAVQEASENIGTAAISLANAGAKNLVVSDMPNLARTPLAAGVAAGLPDDGTRQGFLDGLTNSNTGFNNALGQYIDNIDTSVNVVRLDVNRLFDEFLADPEIFGFAPNTGNQLTSSCFDGSAGTCGENPTYGINGTDPDPSKLLFNDAVHPTEAAQEILGDHAASFLIAPQEISLIPQMGQQFVRNQQAYLSRQADYSNQVTAGGWQVFGRGGYSQSDYYQDLNTARAEGEGHQVTIGGLWRVDDALTVALAISRAEDEITTRSTDSKYESTGLLLSVGGSYTWEMLNFSAQVSYADLDIDAQRGVKLGQHTRLEEGSTDGSVLGATFKVKADLLSTDSAVVLSPFAGLAYSQSKVDGYEESEVTSTSLTYGDLERTSFTGELGIGLRQNATSGFNAELAFVREFDTDATEVSMYQQSYGEDARQLNFTGYTPEENYKRLALGYRLGLTDALVIDAGYNFTYGDERHHNFSLGLAFSL</sequence>
<gene>
    <name evidence="5" type="ORF">SAMN05660443_2072</name>
</gene>
<evidence type="ECO:0000313" key="6">
    <source>
        <dbReference type="Proteomes" id="UP000199058"/>
    </source>
</evidence>
<dbReference type="PANTHER" id="PTHR22835">
    <property type="entry name" value="ZINC FINGER FYVE DOMAIN CONTAINING PROTEIN"/>
    <property type="match status" value="1"/>
</dbReference>
<dbReference type="Proteomes" id="UP000199058">
    <property type="component" value="Unassembled WGS sequence"/>
</dbReference>